<evidence type="ECO:0000259" key="16">
    <source>
        <dbReference type="Pfam" id="PF00905"/>
    </source>
</evidence>
<dbReference type="GO" id="GO:0009002">
    <property type="term" value="F:serine-type D-Ala-D-Ala carboxypeptidase activity"/>
    <property type="evidence" value="ECO:0007669"/>
    <property type="project" value="UniProtKB-EC"/>
</dbReference>
<keyword evidence="7" id="KW-0378">Hydrolase</keyword>
<keyword evidence="6" id="KW-0808">Transferase</keyword>
<feature type="transmembrane region" description="Helical" evidence="15">
    <location>
        <begin position="21"/>
        <end position="50"/>
    </location>
</feature>
<evidence type="ECO:0000256" key="10">
    <source>
        <dbReference type="ARBA" id="ARBA00023268"/>
    </source>
</evidence>
<feature type="domain" description="Glycosyl transferase family 51" evidence="17">
    <location>
        <begin position="88"/>
        <end position="275"/>
    </location>
</feature>
<dbReference type="Proteomes" id="UP000286931">
    <property type="component" value="Unassembled WGS sequence"/>
</dbReference>
<dbReference type="InterPro" id="IPR012338">
    <property type="entry name" value="Beta-lactam/transpept-like"/>
</dbReference>
<organism evidence="18 19">
    <name type="scientific">Embleya hyalina</name>
    <dbReference type="NCBI Taxonomy" id="516124"/>
    <lineage>
        <taxon>Bacteria</taxon>
        <taxon>Bacillati</taxon>
        <taxon>Actinomycetota</taxon>
        <taxon>Actinomycetes</taxon>
        <taxon>Kitasatosporales</taxon>
        <taxon>Streptomycetaceae</taxon>
        <taxon>Embleya</taxon>
    </lineage>
</organism>
<evidence type="ECO:0000313" key="18">
    <source>
        <dbReference type="EMBL" id="GCD97171.1"/>
    </source>
</evidence>
<evidence type="ECO:0000256" key="13">
    <source>
        <dbReference type="ARBA" id="ARBA00049902"/>
    </source>
</evidence>
<keyword evidence="10" id="KW-0511">Multifunctional enzyme</keyword>
<evidence type="ECO:0000256" key="14">
    <source>
        <dbReference type="SAM" id="MobiDB-lite"/>
    </source>
</evidence>
<dbReference type="Gene3D" id="3.40.710.10">
    <property type="entry name" value="DD-peptidase/beta-lactamase superfamily"/>
    <property type="match status" value="1"/>
</dbReference>
<dbReference type="EMBL" id="BIFH01000023">
    <property type="protein sequence ID" value="GCD97171.1"/>
    <property type="molecule type" value="Genomic_DNA"/>
</dbReference>
<dbReference type="GO" id="GO:0030288">
    <property type="term" value="C:outer membrane-bounded periplasmic space"/>
    <property type="evidence" value="ECO:0007669"/>
    <property type="project" value="TreeGrafter"/>
</dbReference>
<keyword evidence="15" id="KW-1133">Transmembrane helix</keyword>
<dbReference type="Pfam" id="PF00905">
    <property type="entry name" value="Transpeptidase"/>
    <property type="match status" value="1"/>
</dbReference>
<evidence type="ECO:0000256" key="12">
    <source>
        <dbReference type="ARBA" id="ARBA00034000"/>
    </source>
</evidence>
<comment type="catalytic activity">
    <reaction evidence="12">
        <text>Preferential cleavage: (Ac)2-L-Lys-D-Ala-|-D-Ala. Also transpeptidation of peptidyl-alanyl moieties that are N-acyl substituents of D-alanine.</text>
        <dbReference type="EC" id="3.4.16.4"/>
    </reaction>
</comment>
<dbReference type="InterPro" id="IPR023346">
    <property type="entry name" value="Lysozyme-like_dom_sf"/>
</dbReference>
<dbReference type="GO" id="GO:0006508">
    <property type="term" value="P:proteolysis"/>
    <property type="evidence" value="ECO:0007669"/>
    <property type="project" value="UniProtKB-KW"/>
</dbReference>
<comment type="catalytic activity">
    <reaction evidence="13">
        <text>[GlcNAc-(1-&gt;4)-Mur2Ac(oyl-L-Ala-gamma-D-Glu-L-Lys-D-Ala-D-Ala)](n)-di-trans,octa-cis-undecaprenyl diphosphate + beta-D-GlcNAc-(1-&gt;4)-Mur2Ac(oyl-L-Ala-gamma-D-Glu-L-Lys-D-Ala-D-Ala)-di-trans,octa-cis-undecaprenyl diphosphate = [GlcNAc-(1-&gt;4)-Mur2Ac(oyl-L-Ala-gamma-D-Glu-L-Lys-D-Ala-D-Ala)](n+1)-di-trans,octa-cis-undecaprenyl diphosphate + di-trans,octa-cis-undecaprenyl diphosphate + H(+)</text>
        <dbReference type="Rhea" id="RHEA:23708"/>
        <dbReference type="Rhea" id="RHEA-COMP:9602"/>
        <dbReference type="Rhea" id="RHEA-COMP:9603"/>
        <dbReference type="ChEBI" id="CHEBI:15378"/>
        <dbReference type="ChEBI" id="CHEBI:58405"/>
        <dbReference type="ChEBI" id="CHEBI:60033"/>
        <dbReference type="ChEBI" id="CHEBI:78435"/>
        <dbReference type="EC" id="2.4.99.28"/>
    </reaction>
</comment>
<dbReference type="GO" id="GO:0008360">
    <property type="term" value="P:regulation of cell shape"/>
    <property type="evidence" value="ECO:0007669"/>
    <property type="project" value="UniProtKB-KW"/>
</dbReference>
<name>A0A401YRE6_9ACTN</name>
<comment type="similarity">
    <text evidence="1">In the C-terminal section; belongs to the transpeptidase family.</text>
</comment>
<accession>A0A401YRE6</accession>
<dbReference type="GO" id="GO:0071555">
    <property type="term" value="P:cell wall organization"/>
    <property type="evidence" value="ECO:0007669"/>
    <property type="project" value="UniProtKB-KW"/>
</dbReference>
<reference evidence="18 19" key="1">
    <citation type="submission" date="2018-12" db="EMBL/GenBank/DDBJ databases">
        <title>Draft genome sequence of Embleya hyalina NBRC 13850T.</title>
        <authorList>
            <person name="Komaki H."/>
            <person name="Hosoyama A."/>
            <person name="Kimura A."/>
            <person name="Ichikawa N."/>
            <person name="Tamura T."/>
        </authorList>
    </citation>
    <scope>NUCLEOTIDE SEQUENCE [LARGE SCALE GENOMIC DNA]</scope>
    <source>
        <strain evidence="18 19">NBRC 13850</strain>
    </source>
</reference>
<feature type="region of interest" description="Disordered" evidence="14">
    <location>
        <begin position="689"/>
        <end position="784"/>
    </location>
</feature>
<evidence type="ECO:0000256" key="1">
    <source>
        <dbReference type="ARBA" id="ARBA00007090"/>
    </source>
</evidence>
<dbReference type="GO" id="GO:0009252">
    <property type="term" value="P:peptidoglycan biosynthetic process"/>
    <property type="evidence" value="ECO:0007669"/>
    <property type="project" value="UniProtKB-KW"/>
</dbReference>
<feature type="compositionally biased region" description="Gly residues" evidence="14">
    <location>
        <begin position="775"/>
        <end position="784"/>
    </location>
</feature>
<evidence type="ECO:0000256" key="8">
    <source>
        <dbReference type="ARBA" id="ARBA00022960"/>
    </source>
</evidence>
<evidence type="ECO:0000313" key="19">
    <source>
        <dbReference type="Proteomes" id="UP000286931"/>
    </source>
</evidence>
<evidence type="ECO:0000256" key="4">
    <source>
        <dbReference type="ARBA" id="ARBA00022670"/>
    </source>
</evidence>
<protein>
    <submittedName>
        <fullName evidence="18">Carboxypeptidase</fullName>
    </submittedName>
</protein>
<evidence type="ECO:0000256" key="7">
    <source>
        <dbReference type="ARBA" id="ARBA00022801"/>
    </source>
</evidence>
<evidence type="ECO:0000256" key="5">
    <source>
        <dbReference type="ARBA" id="ARBA00022676"/>
    </source>
</evidence>
<feature type="domain" description="Penicillin-binding protein transpeptidase" evidence="16">
    <location>
        <begin position="378"/>
        <end position="649"/>
    </location>
</feature>
<sequence>MARTSSGSARPKRGSYRPRSPLGFVGRFAAFVGASILAGALVAGVALPFVGGLGLSAKAASENFDDLPGDLDQPFLSQPSYILDSEGNQLAMVYDRYRILVNFDQISPIMRQAIVAIEDSRYYEHGPIDLKGTLRALMRNQQSGGTGSKQGGSSLTQQYVKNIFVEEAGNDPAKVAKAQAQEVSRKIKELKYAIGLEQRLSKDEILNRYLNITFFGRQAYGVEAASQRYFSKHAADLTLTEAATLAGVVQAPSAYDPIGYPNAARDRRNIVLQRMAEVKVITQAEADTAKATELNLKTQPLPNGCITADQIDGAAFFCDYVERVVKNDPAFGANKGERDKMWREGGLRITTTLDRKAQKAAYTAATKGVLQKDPVADAVVMVEPGTGKIKAMAQSRPYGFGDYETTLNYSVDHSMGGSTYGFQTGSTFKPITAAAALENGMKVDQEYSTGYDIDMRKEKFRTCGEPARDAKYQPQNESRSETGTWNMQTALEKSINTYFVLLSKDVGLCPIATLADQMGVHQGNGEALKQVPSMTLGANTIAPMNMAAAYAAFASRGVYCTPIAVTEVAKLDGTKLSVPQAGCKQVMKQSTADTINTLLKGVVEDGTGTQAGLKDRDNAGKTGTTNERKAAWFVGYTPNLSTAVWIGGAKNDVEMVDIKIAGTTYEKVYGGQVPGPIWKSAMSGALKGVDAPDFAAPPPGAIPPKPDPNKKPDDGKPNPRDQNRPPGGGNTRPPWTPWTPPVTLPTSPTTGGGGATKPPETQRPPGHTRPPSTGDVGGGDFGGF</sequence>
<comment type="caution">
    <text evidence="18">The sequence shown here is derived from an EMBL/GenBank/DDBJ whole genome shotgun (WGS) entry which is preliminary data.</text>
</comment>
<feature type="compositionally biased region" description="Pro residues" evidence="14">
    <location>
        <begin position="695"/>
        <end position="706"/>
    </location>
</feature>
<evidence type="ECO:0000256" key="2">
    <source>
        <dbReference type="ARBA" id="ARBA00007739"/>
    </source>
</evidence>
<keyword evidence="11" id="KW-0961">Cell wall biogenesis/degradation</keyword>
<evidence type="ECO:0000256" key="3">
    <source>
        <dbReference type="ARBA" id="ARBA00022645"/>
    </source>
</evidence>
<evidence type="ECO:0000256" key="11">
    <source>
        <dbReference type="ARBA" id="ARBA00023316"/>
    </source>
</evidence>
<comment type="similarity">
    <text evidence="2">In the N-terminal section; belongs to the glycosyltransferase 51 family.</text>
</comment>
<dbReference type="PANTHER" id="PTHR32282">
    <property type="entry name" value="BINDING PROTEIN TRANSPEPTIDASE, PUTATIVE-RELATED"/>
    <property type="match status" value="1"/>
</dbReference>
<dbReference type="SUPFAM" id="SSF53955">
    <property type="entry name" value="Lysozyme-like"/>
    <property type="match status" value="1"/>
</dbReference>
<dbReference type="InterPro" id="IPR001460">
    <property type="entry name" value="PCN-bd_Tpept"/>
</dbReference>
<dbReference type="AlphaFoldDB" id="A0A401YRE6"/>
<dbReference type="Pfam" id="PF00912">
    <property type="entry name" value="Transgly"/>
    <property type="match status" value="1"/>
</dbReference>
<dbReference type="Gene3D" id="1.10.3810.10">
    <property type="entry name" value="Biosynthetic peptidoglycan transglycosylase-like"/>
    <property type="match status" value="1"/>
</dbReference>
<keyword evidence="8" id="KW-0133">Cell shape</keyword>
<keyword evidence="15" id="KW-0472">Membrane</keyword>
<evidence type="ECO:0000256" key="6">
    <source>
        <dbReference type="ARBA" id="ARBA00022679"/>
    </source>
</evidence>
<dbReference type="GO" id="GO:0008658">
    <property type="term" value="F:penicillin binding"/>
    <property type="evidence" value="ECO:0007669"/>
    <property type="project" value="InterPro"/>
</dbReference>
<proteinExistence type="inferred from homology"/>
<keyword evidence="5" id="KW-0328">Glycosyltransferase</keyword>
<dbReference type="SUPFAM" id="SSF56601">
    <property type="entry name" value="beta-lactamase/transpeptidase-like"/>
    <property type="match status" value="1"/>
</dbReference>
<keyword evidence="3 18" id="KW-0121">Carboxypeptidase</keyword>
<feature type="compositionally biased region" description="Basic and acidic residues" evidence="14">
    <location>
        <begin position="707"/>
        <end position="723"/>
    </location>
</feature>
<evidence type="ECO:0000256" key="15">
    <source>
        <dbReference type="SAM" id="Phobius"/>
    </source>
</evidence>
<dbReference type="GO" id="GO:0008955">
    <property type="term" value="F:peptidoglycan glycosyltransferase activity"/>
    <property type="evidence" value="ECO:0007669"/>
    <property type="project" value="UniProtKB-EC"/>
</dbReference>
<keyword evidence="19" id="KW-1185">Reference proteome</keyword>
<keyword evidence="4" id="KW-0645">Protease</keyword>
<evidence type="ECO:0000256" key="9">
    <source>
        <dbReference type="ARBA" id="ARBA00022984"/>
    </source>
</evidence>
<dbReference type="InterPro" id="IPR001264">
    <property type="entry name" value="Glyco_trans_51"/>
</dbReference>
<keyword evidence="9" id="KW-0573">Peptidoglycan synthesis</keyword>
<gene>
    <name evidence="18" type="ORF">EHYA_04862</name>
</gene>
<dbReference type="RefSeq" id="WP_246126855.1">
    <property type="nucleotide sequence ID" value="NZ_BIFH01000023.1"/>
</dbReference>
<dbReference type="InterPro" id="IPR036950">
    <property type="entry name" value="PBP_transglycosylase"/>
</dbReference>
<dbReference type="FunFam" id="1.10.3810.10:FF:000001">
    <property type="entry name" value="Penicillin-binding protein 1A"/>
    <property type="match status" value="1"/>
</dbReference>
<keyword evidence="15" id="KW-0812">Transmembrane</keyword>
<feature type="compositionally biased region" description="Pro residues" evidence="14">
    <location>
        <begin position="734"/>
        <end position="743"/>
    </location>
</feature>
<evidence type="ECO:0000259" key="17">
    <source>
        <dbReference type="Pfam" id="PF00912"/>
    </source>
</evidence>
<dbReference type="InterPro" id="IPR050396">
    <property type="entry name" value="Glycosyltr_51/Transpeptidase"/>
</dbReference>
<dbReference type="PANTHER" id="PTHR32282:SF33">
    <property type="entry name" value="PEPTIDOGLYCAN GLYCOSYLTRANSFERASE"/>
    <property type="match status" value="1"/>
</dbReference>